<reference evidence="11 12" key="2">
    <citation type="submission" date="2018-11" db="EMBL/GenBank/DDBJ databases">
        <authorList>
            <consortium name="Pathogen Informatics"/>
        </authorList>
    </citation>
    <scope>NUCLEOTIDE SEQUENCE [LARGE SCALE GENOMIC DNA]</scope>
    <source>
        <strain evidence="11">Dakar</strain>
        <strain evidence="12">Dakar, Senegal</strain>
    </source>
</reference>
<dbReference type="AlphaFoldDB" id="A0A183JFB6"/>
<evidence type="ECO:0000256" key="2">
    <source>
        <dbReference type="ARBA" id="ARBA00022737"/>
    </source>
</evidence>
<dbReference type="SMART" id="SM01109">
    <property type="entry name" value="CUT"/>
    <property type="match status" value="1"/>
</dbReference>
<evidence type="ECO:0000256" key="8">
    <source>
        <dbReference type="ARBA" id="ARBA00023242"/>
    </source>
</evidence>
<evidence type="ECO:0000256" key="5">
    <source>
        <dbReference type="ARBA" id="ARBA00023125"/>
    </source>
</evidence>
<keyword evidence="2" id="KW-0677">Repeat</keyword>
<evidence type="ECO:0000313" key="13">
    <source>
        <dbReference type="WBParaSite" id="SCUD_0000138301-mRNA-1"/>
    </source>
</evidence>
<dbReference type="STRING" id="6186.A0A183JFB6"/>
<dbReference type="Proteomes" id="UP000279833">
    <property type="component" value="Unassembled WGS sequence"/>
</dbReference>
<feature type="region of interest" description="Disordered" evidence="9">
    <location>
        <begin position="230"/>
        <end position="280"/>
    </location>
</feature>
<evidence type="ECO:0000256" key="7">
    <source>
        <dbReference type="ARBA" id="ARBA00023163"/>
    </source>
</evidence>
<dbReference type="Pfam" id="PF02376">
    <property type="entry name" value="CUT"/>
    <property type="match status" value="1"/>
</dbReference>
<organism evidence="13">
    <name type="scientific">Schistosoma curassoni</name>
    <dbReference type="NCBI Taxonomy" id="6186"/>
    <lineage>
        <taxon>Eukaryota</taxon>
        <taxon>Metazoa</taxon>
        <taxon>Spiralia</taxon>
        <taxon>Lophotrochozoa</taxon>
        <taxon>Platyhelminthes</taxon>
        <taxon>Trematoda</taxon>
        <taxon>Digenea</taxon>
        <taxon>Strigeidida</taxon>
        <taxon>Schistosomatoidea</taxon>
        <taxon>Schistosomatidae</taxon>
        <taxon>Schistosoma</taxon>
    </lineage>
</organism>
<dbReference type="PANTHER" id="PTHR14043">
    <property type="entry name" value="CCAAT DISPLACEMENT PROTEIN-RELATED"/>
    <property type="match status" value="1"/>
</dbReference>
<dbReference type="GO" id="GO:0000977">
    <property type="term" value="F:RNA polymerase II transcription regulatory region sequence-specific DNA binding"/>
    <property type="evidence" value="ECO:0007669"/>
    <property type="project" value="TreeGrafter"/>
</dbReference>
<dbReference type="Gene3D" id="1.10.260.40">
    <property type="entry name" value="lambda repressor-like DNA-binding domains"/>
    <property type="match status" value="1"/>
</dbReference>
<keyword evidence="4" id="KW-0175">Coiled coil</keyword>
<evidence type="ECO:0000256" key="4">
    <source>
        <dbReference type="ARBA" id="ARBA00023054"/>
    </source>
</evidence>
<accession>A0A183JFB6</accession>
<dbReference type="EMBL" id="UZAK01001098">
    <property type="protein sequence ID" value="VDO67312.1"/>
    <property type="molecule type" value="Genomic_DNA"/>
</dbReference>
<dbReference type="PANTHER" id="PTHR14043:SF2">
    <property type="entry name" value="HOMEOBOX PROTEIN CUT"/>
    <property type="match status" value="1"/>
</dbReference>
<evidence type="ECO:0000256" key="6">
    <source>
        <dbReference type="ARBA" id="ARBA00023155"/>
    </source>
</evidence>
<dbReference type="GO" id="GO:0005634">
    <property type="term" value="C:nucleus"/>
    <property type="evidence" value="ECO:0007669"/>
    <property type="project" value="UniProtKB-SubCell"/>
</dbReference>
<feature type="compositionally biased region" description="Low complexity" evidence="9">
    <location>
        <begin position="243"/>
        <end position="274"/>
    </location>
</feature>
<keyword evidence="12" id="KW-1185">Reference proteome</keyword>
<keyword evidence="6" id="KW-0371">Homeobox</keyword>
<evidence type="ECO:0000259" key="10">
    <source>
        <dbReference type="PROSITE" id="PS51042"/>
    </source>
</evidence>
<dbReference type="PROSITE" id="PS51042">
    <property type="entry name" value="CUT"/>
    <property type="match status" value="1"/>
</dbReference>
<keyword evidence="5" id="KW-0238">DNA-binding</keyword>
<evidence type="ECO:0000256" key="1">
    <source>
        <dbReference type="ARBA" id="ARBA00004123"/>
    </source>
</evidence>
<dbReference type="GO" id="GO:0000981">
    <property type="term" value="F:DNA-binding transcription factor activity, RNA polymerase II-specific"/>
    <property type="evidence" value="ECO:0007669"/>
    <property type="project" value="TreeGrafter"/>
</dbReference>
<proteinExistence type="predicted"/>
<dbReference type="WBParaSite" id="SCUD_0000138301-mRNA-1">
    <property type="protein sequence ID" value="SCUD_0000138301-mRNA-1"/>
    <property type="gene ID" value="SCUD_0000138301"/>
</dbReference>
<keyword evidence="3" id="KW-0805">Transcription regulation</keyword>
<gene>
    <name evidence="11" type="ORF">SCUD_LOCUS1384</name>
</gene>
<dbReference type="InterPro" id="IPR010982">
    <property type="entry name" value="Lambda_DNA-bd_dom_sf"/>
</dbReference>
<protein>
    <submittedName>
        <fullName evidence="13">CUT domain-containing protein</fullName>
    </submittedName>
</protein>
<dbReference type="InterPro" id="IPR003350">
    <property type="entry name" value="CUT_dom"/>
</dbReference>
<evidence type="ECO:0000313" key="12">
    <source>
        <dbReference type="Proteomes" id="UP000279833"/>
    </source>
</evidence>
<evidence type="ECO:0000256" key="9">
    <source>
        <dbReference type="SAM" id="MobiDB-lite"/>
    </source>
</evidence>
<feature type="domain" description="CUT" evidence="10">
    <location>
        <begin position="98"/>
        <end position="185"/>
    </location>
</feature>
<comment type="subcellular location">
    <subcellularLocation>
        <location evidence="1">Nucleus</location>
    </subcellularLocation>
</comment>
<keyword evidence="8" id="KW-0539">Nucleus</keyword>
<dbReference type="SUPFAM" id="SSF47413">
    <property type="entry name" value="lambda repressor-like DNA-binding domains"/>
    <property type="match status" value="1"/>
</dbReference>
<evidence type="ECO:0000256" key="3">
    <source>
        <dbReference type="ARBA" id="ARBA00023015"/>
    </source>
</evidence>
<evidence type="ECO:0000313" key="11">
    <source>
        <dbReference type="EMBL" id="VDO67312.1"/>
    </source>
</evidence>
<sequence>MQQQCIDQTVPPPSSTTTFGNALSILNPSLYDSQAMYSGQTIDCSLFEPITSPSGSPTPNSIQNECSNENEIVLPLNNNNNINQNSSVYQRPSSKKVMELATSLTDLDTTSMCGKIKELLQRHSIPQRLFGDVVLGMCQASVSDILSKTRPWSHLSNKARIPYVRLHLWLQEPDHLEMLKAAQANIKTFSRPNSNVKIIQGHETSTIQQQQQQISDLSCEYLPSIKPESSDIVTSSDLRSRQHSSSSIAITTTTTTTASRKRTPSLSSSPSSSLCNQDSLINSPISNKNSKLLKIDKSQIILSPNNNNNKIKSTTINNSSQIAPIDHLNEYERQSLFDIAKAATTVMLLASNSNSCRQNQIKSKLLTNSKKKSNNNLSKCKRHQVISSGSSRSLRRRLCNISQSQQDALISACSEHQLPLSTETMKSLAQDLCLPYKTVSFVLFFIYIYITDQSQSENLNGGNFSHCKAA</sequence>
<keyword evidence="7" id="KW-0804">Transcription</keyword>
<name>A0A183JFB6_9TREM</name>
<reference evidence="13" key="1">
    <citation type="submission" date="2016-06" db="UniProtKB">
        <authorList>
            <consortium name="WormBaseParasite"/>
        </authorList>
    </citation>
    <scope>IDENTIFICATION</scope>
</reference>